<feature type="transmembrane region" description="Helical" evidence="1">
    <location>
        <begin position="135"/>
        <end position="160"/>
    </location>
</feature>
<dbReference type="Pfam" id="PF13386">
    <property type="entry name" value="DsbD_2"/>
    <property type="match status" value="1"/>
</dbReference>
<accession>A0A7I9VL38</accession>
<feature type="transmembrane region" description="Helical" evidence="1">
    <location>
        <begin position="84"/>
        <end position="107"/>
    </location>
</feature>
<dbReference type="EMBL" id="BJTG01000003">
    <property type="protein sequence ID" value="GEJ56819.1"/>
    <property type="molecule type" value="Genomic_DNA"/>
</dbReference>
<sequence length="224" mass="21821">MREALLLAATTGLLGGLGHCTAMCGPLVASLGLAAPEAGLRRALAGQALYHAGRVTTYACIGAAMGLTGSFVNTAGRLAGLQDAVAVGAGLLMVLMGLGAAGVLPAARRTEERLAGKVFRAVRAVVEGGGPGRTYALGLTLGFLPCGLSYSAFVGAAATGGLPQGLLFALVFALGTVPALLAVGGAAAALSPRLRGALRRAGGVAVAAAGVLFALRGLGIHAPL</sequence>
<dbReference type="Proteomes" id="UP000503640">
    <property type="component" value="Unassembled WGS sequence"/>
</dbReference>
<reference evidence="4" key="1">
    <citation type="journal article" date="2020" name="Appl. Environ. Microbiol.">
        <title>Diazotrophic Anaeromyxobacter Isolates from Soils.</title>
        <authorList>
            <person name="Masuda Y."/>
            <person name="Yamanaka H."/>
            <person name="Xu Z.X."/>
            <person name="Shiratori Y."/>
            <person name="Aono T."/>
            <person name="Amachi S."/>
            <person name="Senoo K."/>
            <person name="Itoh H."/>
        </authorList>
    </citation>
    <scope>NUCLEOTIDE SEQUENCE [LARGE SCALE GENOMIC DNA]</scope>
    <source>
        <strain evidence="4">R267</strain>
    </source>
</reference>
<evidence type="ECO:0000256" key="1">
    <source>
        <dbReference type="SAM" id="Phobius"/>
    </source>
</evidence>
<keyword evidence="1" id="KW-0472">Membrane</keyword>
<keyword evidence="1" id="KW-1133">Transmembrane helix</keyword>
<evidence type="ECO:0000313" key="4">
    <source>
        <dbReference type="Proteomes" id="UP000503640"/>
    </source>
</evidence>
<organism evidence="3 4">
    <name type="scientific">Anaeromyxobacter diazotrophicus</name>
    <dbReference type="NCBI Taxonomy" id="2590199"/>
    <lineage>
        <taxon>Bacteria</taxon>
        <taxon>Pseudomonadati</taxon>
        <taxon>Myxococcota</taxon>
        <taxon>Myxococcia</taxon>
        <taxon>Myxococcales</taxon>
        <taxon>Cystobacterineae</taxon>
        <taxon>Anaeromyxobacteraceae</taxon>
        <taxon>Anaeromyxobacter</taxon>
    </lineage>
</organism>
<feature type="domain" description="Urease accessory protein UreH-like transmembrane" evidence="2">
    <location>
        <begin position="8"/>
        <end position="211"/>
    </location>
</feature>
<dbReference type="RefSeq" id="WP_176064292.1">
    <property type="nucleotide sequence ID" value="NZ_BJTG01000003.1"/>
</dbReference>
<evidence type="ECO:0000259" key="2">
    <source>
        <dbReference type="Pfam" id="PF13386"/>
    </source>
</evidence>
<feature type="transmembrane region" description="Helical" evidence="1">
    <location>
        <begin position="202"/>
        <end position="222"/>
    </location>
</feature>
<keyword evidence="1" id="KW-0812">Transmembrane</keyword>
<comment type="caution">
    <text evidence="3">The sequence shown here is derived from an EMBL/GenBank/DDBJ whole genome shotgun (WGS) entry which is preliminary data.</text>
</comment>
<keyword evidence="4" id="KW-1185">Reference proteome</keyword>
<feature type="transmembrane region" description="Helical" evidence="1">
    <location>
        <begin position="166"/>
        <end position="190"/>
    </location>
</feature>
<dbReference type="InterPro" id="IPR039447">
    <property type="entry name" value="UreH-like_TM_dom"/>
</dbReference>
<name>A0A7I9VL38_9BACT</name>
<dbReference type="PANTHER" id="PTHR42208">
    <property type="entry name" value="HEAVY METAL TRANSPORTER-RELATED"/>
    <property type="match status" value="1"/>
</dbReference>
<gene>
    <name evidence="3" type="ORF">AMYX_15600</name>
</gene>
<proteinExistence type="predicted"/>
<evidence type="ECO:0000313" key="3">
    <source>
        <dbReference type="EMBL" id="GEJ56819.1"/>
    </source>
</evidence>
<dbReference type="PANTHER" id="PTHR42208:SF1">
    <property type="entry name" value="HEAVY METAL TRANSPORTER"/>
    <property type="match status" value="1"/>
</dbReference>
<protein>
    <recommendedName>
        <fullName evidence="2">Urease accessory protein UreH-like transmembrane domain-containing protein</fullName>
    </recommendedName>
</protein>
<dbReference type="AlphaFoldDB" id="A0A7I9VL38"/>